<name>A0AAD6DLP9_9EURO</name>
<dbReference type="GeneID" id="81592671"/>
<gene>
    <name evidence="1" type="ORF">N7537_011375</name>
</gene>
<evidence type="ECO:0000313" key="2">
    <source>
        <dbReference type="Proteomes" id="UP001213799"/>
    </source>
</evidence>
<organism evidence="1 2">
    <name type="scientific">Penicillium hordei</name>
    <dbReference type="NCBI Taxonomy" id="40994"/>
    <lineage>
        <taxon>Eukaryota</taxon>
        <taxon>Fungi</taxon>
        <taxon>Dikarya</taxon>
        <taxon>Ascomycota</taxon>
        <taxon>Pezizomycotina</taxon>
        <taxon>Eurotiomycetes</taxon>
        <taxon>Eurotiomycetidae</taxon>
        <taxon>Eurotiales</taxon>
        <taxon>Aspergillaceae</taxon>
        <taxon>Penicillium</taxon>
    </lineage>
</organism>
<comment type="caution">
    <text evidence="1">The sequence shown here is derived from an EMBL/GenBank/DDBJ whole genome shotgun (WGS) entry which is preliminary data.</text>
</comment>
<protein>
    <submittedName>
        <fullName evidence="1">Uncharacterized protein</fullName>
    </submittedName>
</protein>
<proteinExistence type="predicted"/>
<dbReference type="Proteomes" id="UP001213799">
    <property type="component" value="Unassembled WGS sequence"/>
</dbReference>
<accession>A0AAD6DLP9</accession>
<keyword evidence="2" id="KW-1185">Reference proteome</keyword>
<dbReference type="RefSeq" id="XP_056747716.1">
    <property type="nucleotide sequence ID" value="XM_056902429.1"/>
</dbReference>
<dbReference type="EMBL" id="JAQJAE010000006">
    <property type="protein sequence ID" value="KAJ5588697.1"/>
    <property type="molecule type" value="Genomic_DNA"/>
</dbReference>
<reference evidence="1" key="2">
    <citation type="submission" date="2023-01" db="EMBL/GenBank/DDBJ databases">
        <authorList>
            <person name="Petersen C."/>
        </authorList>
    </citation>
    <scope>NUCLEOTIDE SEQUENCE</scope>
    <source>
        <strain evidence="1">IBT 12815</strain>
    </source>
</reference>
<dbReference type="AlphaFoldDB" id="A0AAD6DLP9"/>
<reference evidence="1" key="1">
    <citation type="journal article" date="2023" name="IMA Fungus">
        <title>Comparative genomic study of the Penicillium genus elucidates a diverse pangenome and 15 lateral gene transfer events.</title>
        <authorList>
            <person name="Petersen C."/>
            <person name="Sorensen T."/>
            <person name="Nielsen M.R."/>
            <person name="Sondergaard T.E."/>
            <person name="Sorensen J.L."/>
            <person name="Fitzpatrick D.A."/>
            <person name="Frisvad J.C."/>
            <person name="Nielsen K.L."/>
        </authorList>
    </citation>
    <scope>NUCLEOTIDE SEQUENCE</scope>
    <source>
        <strain evidence="1">IBT 12815</strain>
    </source>
</reference>
<sequence>MVVDIYGNSGKQNGEQRSHFWLPSARRVTEGGRGWGPVAAAARMDIGRSMGPGTRHGQPEAQVAVNGVGRGL</sequence>
<evidence type="ECO:0000313" key="1">
    <source>
        <dbReference type="EMBL" id="KAJ5588697.1"/>
    </source>
</evidence>